<keyword evidence="1" id="KW-0812">Transmembrane</keyword>
<dbReference type="HOGENOM" id="CLU_1716758_0_0_1"/>
<dbReference type="Proteomes" id="UP000011713">
    <property type="component" value="Unassembled WGS sequence"/>
</dbReference>
<dbReference type="EMBL" id="JH598326">
    <property type="status" value="NOT_ANNOTATED_CDS"/>
    <property type="molecule type" value="Genomic_DNA"/>
</dbReference>
<keyword evidence="3" id="KW-1185">Reference proteome</keyword>
<dbReference type="EnsemblProtists" id="HpaT806554">
    <property type="protein sequence ID" value="HpaP806554"/>
    <property type="gene ID" value="HpaG806554"/>
</dbReference>
<keyword evidence="1" id="KW-1133">Transmembrane helix</keyword>
<organism evidence="2 3">
    <name type="scientific">Hyaloperonospora arabidopsidis (strain Emoy2)</name>
    <name type="common">Downy mildew agent</name>
    <name type="synonym">Peronospora arabidopsidis</name>
    <dbReference type="NCBI Taxonomy" id="559515"/>
    <lineage>
        <taxon>Eukaryota</taxon>
        <taxon>Sar</taxon>
        <taxon>Stramenopiles</taxon>
        <taxon>Oomycota</taxon>
        <taxon>Peronosporomycetes</taxon>
        <taxon>Peronosporales</taxon>
        <taxon>Peronosporaceae</taxon>
        <taxon>Hyaloperonospora</taxon>
    </lineage>
</organism>
<reference evidence="3" key="1">
    <citation type="journal article" date="2010" name="Science">
        <title>Signatures of adaptation to obligate biotrophy in the Hyaloperonospora arabidopsidis genome.</title>
        <authorList>
            <person name="Baxter L."/>
            <person name="Tripathy S."/>
            <person name="Ishaque N."/>
            <person name="Boot N."/>
            <person name="Cabral A."/>
            <person name="Kemen E."/>
            <person name="Thines M."/>
            <person name="Ah-Fong A."/>
            <person name="Anderson R."/>
            <person name="Badejoko W."/>
            <person name="Bittner-Eddy P."/>
            <person name="Boore J.L."/>
            <person name="Chibucos M.C."/>
            <person name="Coates M."/>
            <person name="Dehal P."/>
            <person name="Delehaunty K."/>
            <person name="Dong S."/>
            <person name="Downton P."/>
            <person name="Dumas B."/>
            <person name="Fabro G."/>
            <person name="Fronick C."/>
            <person name="Fuerstenberg S.I."/>
            <person name="Fulton L."/>
            <person name="Gaulin E."/>
            <person name="Govers F."/>
            <person name="Hughes L."/>
            <person name="Humphray S."/>
            <person name="Jiang R.H."/>
            <person name="Judelson H."/>
            <person name="Kamoun S."/>
            <person name="Kyung K."/>
            <person name="Meijer H."/>
            <person name="Minx P."/>
            <person name="Morris P."/>
            <person name="Nelson J."/>
            <person name="Phuntumart V."/>
            <person name="Qutob D."/>
            <person name="Rehmany A."/>
            <person name="Rougon-Cardoso A."/>
            <person name="Ryden P."/>
            <person name="Torto-Alalibo T."/>
            <person name="Studholme D."/>
            <person name="Wang Y."/>
            <person name="Win J."/>
            <person name="Wood J."/>
            <person name="Clifton S.W."/>
            <person name="Rogers J."/>
            <person name="Van den Ackerveken G."/>
            <person name="Jones J.D."/>
            <person name="McDowell J.M."/>
            <person name="Beynon J."/>
            <person name="Tyler B.M."/>
        </authorList>
    </citation>
    <scope>NUCLEOTIDE SEQUENCE [LARGE SCALE GENOMIC DNA]</scope>
    <source>
        <strain evidence="3">Emoy2</strain>
    </source>
</reference>
<reference evidence="2" key="2">
    <citation type="submission" date="2015-06" db="UniProtKB">
        <authorList>
            <consortium name="EnsemblProtists"/>
        </authorList>
    </citation>
    <scope>IDENTIFICATION</scope>
    <source>
        <strain evidence="2">Emoy2</strain>
    </source>
</reference>
<keyword evidence="1" id="KW-0472">Membrane</keyword>
<proteinExistence type="predicted"/>
<sequence length="153" mass="16669">MLFMSAGCALAASDYMRYCDVLREVVQCVYLASGAALCFMAFVSFLLSVAWGAWRRNSWIPSSGKVPHDAPNTIETVLQSGATSDVLVLGNTELDRERATTSTTMVGRRTKGRDVEEGVRRSKGDVDGAGVSWENYGRKVVIFDFTAAAIQET</sequence>
<dbReference type="eggNOG" id="ENOG502S7VW">
    <property type="taxonomic scope" value="Eukaryota"/>
</dbReference>
<accession>M4BJH6</accession>
<dbReference type="InParanoid" id="M4BJH6"/>
<feature type="transmembrane region" description="Helical" evidence="1">
    <location>
        <begin position="29"/>
        <end position="54"/>
    </location>
</feature>
<dbReference type="VEuPathDB" id="FungiDB:HpaG806554"/>
<evidence type="ECO:0000256" key="1">
    <source>
        <dbReference type="SAM" id="Phobius"/>
    </source>
</evidence>
<protein>
    <submittedName>
        <fullName evidence="2">Uncharacterized protein</fullName>
    </submittedName>
</protein>
<name>M4BJH6_HYAAE</name>
<dbReference type="AlphaFoldDB" id="M4BJH6"/>
<evidence type="ECO:0000313" key="3">
    <source>
        <dbReference type="Proteomes" id="UP000011713"/>
    </source>
</evidence>
<evidence type="ECO:0000313" key="2">
    <source>
        <dbReference type="EnsemblProtists" id="HpaP806554"/>
    </source>
</evidence>